<dbReference type="eggNOG" id="KOG3232">
    <property type="taxonomic scope" value="Eukaryota"/>
</dbReference>
<evidence type="ECO:0008006" key="4">
    <source>
        <dbReference type="Google" id="ProtNLM"/>
    </source>
</evidence>
<dbReference type="KEGG" id="vpo:Kpol_1031p34"/>
<dbReference type="Gene3D" id="6.10.140.1230">
    <property type="match status" value="1"/>
</dbReference>
<proteinExistence type="predicted"/>
<evidence type="ECO:0000313" key="3">
    <source>
        <dbReference type="Proteomes" id="UP000000267"/>
    </source>
</evidence>
<dbReference type="RefSeq" id="XP_001645988.1">
    <property type="nucleotide sequence ID" value="XM_001645938.1"/>
</dbReference>
<dbReference type="STRING" id="436907.A7THW8"/>
<dbReference type="PANTHER" id="PTHR10476">
    <property type="entry name" value="CHARGED MULTIVESICULAR BODY PROTEIN"/>
    <property type="match status" value="1"/>
</dbReference>
<dbReference type="HOGENOM" id="CLU_080826_0_0_1"/>
<accession>A7THW8</accession>
<evidence type="ECO:0000313" key="2">
    <source>
        <dbReference type="EMBL" id="EDO18130.1"/>
    </source>
</evidence>
<dbReference type="GO" id="GO:0006623">
    <property type="term" value="P:protein targeting to vacuole"/>
    <property type="evidence" value="ECO:0007669"/>
    <property type="project" value="EnsemblFungi"/>
</dbReference>
<dbReference type="OMA" id="QQITMVM"/>
<dbReference type="GeneID" id="5546400"/>
<dbReference type="OrthoDB" id="10266568at2759"/>
<dbReference type="GO" id="GO:0032511">
    <property type="term" value="P:late endosome to vacuole transport via multivesicular body sorting pathway"/>
    <property type="evidence" value="ECO:0007669"/>
    <property type="project" value="EnsemblFungi"/>
</dbReference>
<dbReference type="Pfam" id="PF03357">
    <property type="entry name" value="Snf7"/>
    <property type="match status" value="1"/>
</dbReference>
<sequence>MMSRNSAAGLDNTLFQLKFTSKQLKKQAQKASKEEKQEIAKLKKSLNESEEIAKIYASNAIRKKNEHLKLLKLASRIDSVASRVQTAVTMRQVSTSMAQVCRGMDKALQSMNLQQITMIMDKFEQQFEDLDASVNVYEDMGVSADATLVDSDKVDELMNKVADENGLELKQSARLDSLPEIKQSETPEINTEKEDQLAQRLKALRG</sequence>
<dbReference type="InParanoid" id="A7THW8"/>
<dbReference type="InterPro" id="IPR005024">
    <property type="entry name" value="Snf7_fam"/>
</dbReference>
<name>A7THW8_VANPO</name>
<evidence type="ECO:0000256" key="1">
    <source>
        <dbReference type="SAM" id="Coils"/>
    </source>
</evidence>
<gene>
    <name evidence="2" type="ORF">Kpol_1031p34</name>
</gene>
<dbReference type="GO" id="GO:1904902">
    <property type="term" value="P:ESCRT III complex assembly"/>
    <property type="evidence" value="ECO:0007669"/>
    <property type="project" value="EnsemblFungi"/>
</dbReference>
<dbReference type="PhylomeDB" id="A7THW8"/>
<keyword evidence="3" id="KW-1185">Reference proteome</keyword>
<dbReference type="Proteomes" id="UP000000267">
    <property type="component" value="Unassembled WGS sequence"/>
</dbReference>
<organism evidence="3">
    <name type="scientific">Vanderwaltozyma polyspora (strain ATCC 22028 / DSM 70294 / BCRC 21397 / CBS 2163 / NBRC 10782 / NRRL Y-8283 / UCD 57-17)</name>
    <name type="common">Kluyveromyces polysporus</name>
    <dbReference type="NCBI Taxonomy" id="436907"/>
    <lineage>
        <taxon>Eukaryota</taxon>
        <taxon>Fungi</taxon>
        <taxon>Dikarya</taxon>
        <taxon>Ascomycota</taxon>
        <taxon>Saccharomycotina</taxon>
        <taxon>Saccharomycetes</taxon>
        <taxon>Saccharomycetales</taxon>
        <taxon>Saccharomycetaceae</taxon>
        <taxon>Vanderwaltozyma</taxon>
    </lineage>
</organism>
<dbReference type="GO" id="GO:0005770">
    <property type="term" value="C:late endosome"/>
    <property type="evidence" value="ECO:0007669"/>
    <property type="project" value="EnsemblFungi"/>
</dbReference>
<feature type="coiled-coil region" evidence="1">
    <location>
        <begin position="17"/>
        <end position="52"/>
    </location>
</feature>
<dbReference type="AlphaFoldDB" id="A7THW8"/>
<dbReference type="EMBL" id="DS480393">
    <property type="protein sequence ID" value="EDO18130.1"/>
    <property type="molecule type" value="Genomic_DNA"/>
</dbReference>
<reference evidence="2 3" key="1">
    <citation type="journal article" date="2007" name="Proc. Natl. Acad. Sci. U.S.A.">
        <title>Independent sorting-out of thousands of duplicated gene pairs in two yeast species descended from a whole-genome duplication.</title>
        <authorList>
            <person name="Scannell D.R."/>
            <person name="Frank A.C."/>
            <person name="Conant G.C."/>
            <person name="Byrne K.P."/>
            <person name="Woolfit M."/>
            <person name="Wolfe K.H."/>
        </authorList>
    </citation>
    <scope>NUCLEOTIDE SEQUENCE [LARGE SCALE GENOMIC DNA]</scope>
    <source>
        <strain evidence="3">ATCC 22028 / DSM 70294 / BCRC 21397 / CBS 2163 / NBRC 10782 / NRRL Y-8283 / UCD 57-17</strain>
    </source>
</reference>
<keyword evidence="1" id="KW-0175">Coiled coil</keyword>
<protein>
    <recommendedName>
        <fullName evidence="4">Vacuolar protein-sorting-associated protein 46</fullName>
    </recommendedName>
</protein>
<dbReference type="FunCoup" id="A7THW8">
    <property type="interactions" value="715"/>
</dbReference>